<organism evidence="8 9">
    <name type="scientific">Cecembia calidifontis</name>
    <dbReference type="NCBI Taxonomy" id="1187080"/>
    <lineage>
        <taxon>Bacteria</taxon>
        <taxon>Pseudomonadati</taxon>
        <taxon>Bacteroidota</taxon>
        <taxon>Cytophagia</taxon>
        <taxon>Cytophagales</taxon>
        <taxon>Cyclobacteriaceae</taxon>
        <taxon>Cecembia</taxon>
    </lineage>
</organism>
<evidence type="ECO:0000256" key="3">
    <source>
        <dbReference type="ARBA" id="ARBA00022729"/>
    </source>
</evidence>
<keyword evidence="4" id="KW-0472">Membrane</keyword>
<keyword evidence="5" id="KW-0998">Cell outer membrane</keyword>
<dbReference type="InterPro" id="IPR011990">
    <property type="entry name" value="TPR-like_helical_dom_sf"/>
</dbReference>
<dbReference type="EMBL" id="SGXG01000001">
    <property type="protein sequence ID" value="RZS96755.1"/>
    <property type="molecule type" value="Genomic_DNA"/>
</dbReference>
<dbReference type="PROSITE" id="PS51257">
    <property type="entry name" value="PROKAR_LIPOPROTEIN"/>
    <property type="match status" value="1"/>
</dbReference>
<feature type="domain" description="RagB/SusD" evidence="7">
    <location>
        <begin position="341"/>
        <end position="450"/>
    </location>
</feature>
<dbReference type="Gene3D" id="1.25.40.390">
    <property type="match status" value="2"/>
</dbReference>
<accession>A0A4Q7P9F3</accession>
<dbReference type="GO" id="GO:0009279">
    <property type="term" value="C:cell outer membrane"/>
    <property type="evidence" value="ECO:0007669"/>
    <property type="project" value="UniProtKB-SubCell"/>
</dbReference>
<dbReference type="Proteomes" id="UP000292209">
    <property type="component" value="Unassembled WGS sequence"/>
</dbReference>
<keyword evidence="9" id="KW-1185">Reference proteome</keyword>
<evidence type="ECO:0000256" key="2">
    <source>
        <dbReference type="ARBA" id="ARBA00006275"/>
    </source>
</evidence>
<reference evidence="8 9" key="1">
    <citation type="submission" date="2019-02" db="EMBL/GenBank/DDBJ databases">
        <title>Genomic Encyclopedia of Archaeal and Bacterial Type Strains, Phase II (KMG-II): from individual species to whole genera.</title>
        <authorList>
            <person name="Goeker M."/>
        </authorList>
    </citation>
    <scope>NUCLEOTIDE SEQUENCE [LARGE SCALE GENOMIC DNA]</scope>
    <source>
        <strain evidence="8 9">DSM 21411</strain>
    </source>
</reference>
<dbReference type="CDD" id="cd08977">
    <property type="entry name" value="SusD"/>
    <property type="match status" value="1"/>
</dbReference>
<feature type="chain" id="PRO_5020982187" evidence="6">
    <location>
        <begin position="24"/>
        <end position="463"/>
    </location>
</feature>
<evidence type="ECO:0000313" key="9">
    <source>
        <dbReference type="Proteomes" id="UP000292209"/>
    </source>
</evidence>
<name>A0A4Q7P9F3_9BACT</name>
<keyword evidence="3 6" id="KW-0732">Signal</keyword>
<comment type="subcellular location">
    <subcellularLocation>
        <location evidence="1">Cell outer membrane</location>
    </subcellularLocation>
</comment>
<evidence type="ECO:0000256" key="1">
    <source>
        <dbReference type="ARBA" id="ARBA00004442"/>
    </source>
</evidence>
<dbReference type="Pfam" id="PF07980">
    <property type="entry name" value="SusD_RagB"/>
    <property type="match status" value="1"/>
</dbReference>
<dbReference type="SUPFAM" id="SSF48452">
    <property type="entry name" value="TPR-like"/>
    <property type="match status" value="1"/>
</dbReference>
<comment type="caution">
    <text evidence="8">The sequence shown here is derived from an EMBL/GenBank/DDBJ whole genome shotgun (WGS) entry which is preliminary data.</text>
</comment>
<evidence type="ECO:0000256" key="4">
    <source>
        <dbReference type="ARBA" id="ARBA00023136"/>
    </source>
</evidence>
<feature type="signal peptide" evidence="6">
    <location>
        <begin position="1"/>
        <end position="23"/>
    </location>
</feature>
<proteinExistence type="inferred from homology"/>
<dbReference type="AlphaFoldDB" id="A0A4Q7P9F3"/>
<dbReference type="InterPro" id="IPR012944">
    <property type="entry name" value="SusD_RagB_dom"/>
</dbReference>
<evidence type="ECO:0000256" key="5">
    <source>
        <dbReference type="ARBA" id="ARBA00023237"/>
    </source>
</evidence>
<comment type="similarity">
    <text evidence="2">Belongs to the SusD family.</text>
</comment>
<evidence type="ECO:0000259" key="7">
    <source>
        <dbReference type="Pfam" id="PF07980"/>
    </source>
</evidence>
<protein>
    <submittedName>
        <fullName evidence="8">RagB/SusD domain-containing protein</fullName>
    </submittedName>
</protein>
<evidence type="ECO:0000313" key="8">
    <source>
        <dbReference type="EMBL" id="RZS96755.1"/>
    </source>
</evidence>
<sequence>MKIMKKLHKYIGTAALAAISLFACNPLQLDEIIDPNNPSVQSVSNNASREQIQFLVTGLESRHRDYVFNVTAAWGTFGREVWYLNASDPRFQTDWLGQGGRVPDRAYFGFGVTGGGSWASPFQAIKQADVLIASAQNAATLSDAEKRAVAGFAKTIKGYQFMIPANFVYQNGIRIDISNPLNPGPFVTYEQALDHIKSVLDEGDQDLAAAGAGNFPLRLTPGFAGFNTNAALRQVNRAITARLNAYRKDWTGVLSALEGSFMNLNGDLNAGPAHPYGAPPDQFNPIFYVPNALVTTMIVVHPSVLRDATPGDLRVTNKFLQRTAPPVTVTTDVGPLVGTHQDRRWATNTAAIPFIRNEELILLKAEAHANLGQTAQAVEAINIIRNAAGIGDYSGATTQDALINEILYQRRYSLWLEPWGHRWIDARRYNKLNEIDTSFDGGTVFTQFPHPQAEVNWDNYVGN</sequence>
<gene>
    <name evidence="8" type="ORF">BC751_2341</name>
</gene>
<evidence type="ECO:0000256" key="6">
    <source>
        <dbReference type="SAM" id="SignalP"/>
    </source>
</evidence>